<sequence>MEKQNQKIMITFHNKKVHFYELEEITESSSGTVEAKAKMLSLWGKIKL</sequence>
<evidence type="ECO:0000313" key="1">
    <source>
        <dbReference type="EMBL" id="SUN13120.1"/>
    </source>
</evidence>
<accession>A0A8B4RBG0</accession>
<proteinExistence type="predicted"/>
<reference evidence="1 2" key="1">
    <citation type="submission" date="2018-06" db="EMBL/GenBank/DDBJ databases">
        <authorList>
            <consortium name="Pathogen Informatics"/>
            <person name="Doyle S."/>
        </authorList>
    </citation>
    <scope>NUCLEOTIDE SEQUENCE [LARGE SCALE GENOMIC DNA]</scope>
    <source>
        <strain evidence="1 2">NCTC8185</strain>
    </source>
</reference>
<evidence type="ECO:0000313" key="2">
    <source>
        <dbReference type="Proteomes" id="UP000254076"/>
    </source>
</evidence>
<name>A0A8B4RBG0_STRAG</name>
<gene>
    <name evidence="1" type="ORF">NCTC8185_00271</name>
</gene>
<dbReference type="RefSeq" id="WP_017644155.1">
    <property type="nucleotide sequence ID" value="NZ_CP026082.1"/>
</dbReference>
<dbReference type="Proteomes" id="UP000254076">
    <property type="component" value="Unassembled WGS sequence"/>
</dbReference>
<comment type="caution">
    <text evidence="1">The sequence shown here is derived from an EMBL/GenBank/DDBJ whole genome shotgun (WGS) entry which is preliminary data.</text>
</comment>
<dbReference type="EMBL" id="UHEQ01000004">
    <property type="protein sequence ID" value="SUN13120.1"/>
    <property type="molecule type" value="Genomic_DNA"/>
</dbReference>
<protein>
    <submittedName>
        <fullName evidence="1">Uncharacterized protein</fullName>
    </submittedName>
</protein>
<dbReference type="AlphaFoldDB" id="A0A8B4RBG0"/>
<organism evidence="1 2">
    <name type="scientific">Streptococcus agalactiae</name>
    <dbReference type="NCBI Taxonomy" id="1311"/>
    <lineage>
        <taxon>Bacteria</taxon>
        <taxon>Bacillati</taxon>
        <taxon>Bacillota</taxon>
        <taxon>Bacilli</taxon>
        <taxon>Lactobacillales</taxon>
        <taxon>Streptococcaceae</taxon>
        <taxon>Streptococcus</taxon>
    </lineage>
</organism>